<dbReference type="EMBL" id="JAHRIN010009070">
    <property type="protein sequence ID" value="MEQ2194279.1"/>
    <property type="molecule type" value="Genomic_DNA"/>
</dbReference>
<evidence type="ECO:0000313" key="2">
    <source>
        <dbReference type="Proteomes" id="UP001434883"/>
    </source>
</evidence>
<gene>
    <name evidence="1" type="ORF">XENOCAPTIV_026623</name>
</gene>
<dbReference type="Proteomes" id="UP001434883">
    <property type="component" value="Unassembled WGS sequence"/>
</dbReference>
<name>A0ABV0QEM9_9TELE</name>
<protein>
    <submittedName>
        <fullName evidence="1">Uncharacterized protein</fullName>
    </submittedName>
</protein>
<evidence type="ECO:0000313" key="1">
    <source>
        <dbReference type="EMBL" id="MEQ2194279.1"/>
    </source>
</evidence>
<proteinExistence type="predicted"/>
<organism evidence="1 2">
    <name type="scientific">Xenoophorus captivus</name>
    <dbReference type="NCBI Taxonomy" id="1517983"/>
    <lineage>
        <taxon>Eukaryota</taxon>
        <taxon>Metazoa</taxon>
        <taxon>Chordata</taxon>
        <taxon>Craniata</taxon>
        <taxon>Vertebrata</taxon>
        <taxon>Euteleostomi</taxon>
        <taxon>Actinopterygii</taxon>
        <taxon>Neopterygii</taxon>
        <taxon>Teleostei</taxon>
        <taxon>Neoteleostei</taxon>
        <taxon>Acanthomorphata</taxon>
        <taxon>Ovalentaria</taxon>
        <taxon>Atherinomorphae</taxon>
        <taxon>Cyprinodontiformes</taxon>
        <taxon>Goodeidae</taxon>
        <taxon>Xenoophorus</taxon>
    </lineage>
</organism>
<accession>A0ABV0QEM9</accession>
<feature type="non-terminal residue" evidence="1">
    <location>
        <position position="1"/>
    </location>
</feature>
<reference evidence="1 2" key="1">
    <citation type="submission" date="2021-06" db="EMBL/GenBank/DDBJ databases">
        <authorList>
            <person name="Palmer J.M."/>
        </authorList>
    </citation>
    <scope>NUCLEOTIDE SEQUENCE [LARGE SCALE GENOMIC DNA]</scope>
    <source>
        <strain evidence="1 2">XC_2019</strain>
        <tissue evidence="1">Muscle</tissue>
    </source>
</reference>
<comment type="caution">
    <text evidence="1">The sequence shown here is derived from an EMBL/GenBank/DDBJ whole genome shotgun (WGS) entry which is preliminary data.</text>
</comment>
<sequence>LSACLFAALLGTLYLYPHFLISKVVRAQRLGFGRYMQRNRCCQRQTPQLTGDRDQNLLTYEDCRSSPSNTSD</sequence>
<keyword evidence="2" id="KW-1185">Reference proteome</keyword>